<accession>A0ABD0B295</accession>
<dbReference type="RefSeq" id="WP_373369057.1">
    <property type="nucleotide sequence ID" value="NZ_AP024402.1"/>
</dbReference>
<dbReference type="GeneID" id="48821545"/>
<sequence>MQTVRRHGASLCDVNMGTSDDGRVNITDGVKVAAVRALLDKA</sequence>
<comment type="caution">
    <text evidence="1">The sequence shown here is derived from an EMBL/GenBank/DDBJ whole genome shotgun (WGS) entry which is preliminary data.</text>
</comment>
<dbReference type="Proteomes" id="UP000737420">
    <property type="component" value="Unassembled WGS sequence"/>
</dbReference>
<evidence type="ECO:0000313" key="1">
    <source>
        <dbReference type="EMBL" id="GJB90267.1"/>
    </source>
</evidence>
<dbReference type="EMBL" id="BPOP01000002">
    <property type="protein sequence ID" value="GJB90267.1"/>
    <property type="molecule type" value="Genomic_DNA"/>
</dbReference>
<proteinExistence type="predicted"/>
<evidence type="ECO:0008006" key="3">
    <source>
        <dbReference type="Google" id="ProtNLM"/>
    </source>
</evidence>
<reference evidence="1 2" key="1">
    <citation type="submission" date="2021-07" db="EMBL/GenBank/DDBJ databases">
        <title>Draft genome sequence of carbapenem-resistant Aeromonas spp. in Japan.</title>
        <authorList>
            <person name="Maehana S."/>
            <person name="Suzuki M."/>
            <person name="Kitasato H."/>
        </authorList>
    </citation>
    <scope>NUCLEOTIDE SEQUENCE [LARGE SCALE GENOMIC DNA]</scope>
    <source>
        <strain evidence="1 2">KAM382</strain>
    </source>
</reference>
<name>A0ABD0B295_AERCA</name>
<protein>
    <recommendedName>
        <fullName evidence="3">Copper homeostasis protein CutC</fullName>
    </recommendedName>
</protein>
<dbReference type="AlphaFoldDB" id="A0ABD0B295"/>
<organism evidence="1 2">
    <name type="scientific">Aeromonas caviae</name>
    <name type="common">Aeromonas punctata</name>
    <dbReference type="NCBI Taxonomy" id="648"/>
    <lineage>
        <taxon>Bacteria</taxon>
        <taxon>Pseudomonadati</taxon>
        <taxon>Pseudomonadota</taxon>
        <taxon>Gammaproteobacteria</taxon>
        <taxon>Aeromonadales</taxon>
        <taxon>Aeromonadaceae</taxon>
        <taxon>Aeromonas</taxon>
    </lineage>
</organism>
<evidence type="ECO:0000313" key="2">
    <source>
        <dbReference type="Proteomes" id="UP000737420"/>
    </source>
</evidence>
<gene>
    <name evidence="1" type="ORF">KAM382_03280</name>
</gene>